<feature type="transmembrane region" description="Helical" evidence="11">
    <location>
        <begin position="717"/>
        <end position="736"/>
    </location>
</feature>
<evidence type="ECO:0000256" key="7">
    <source>
        <dbReference type="ARBA" id="ARBA00022989"/>
    </source>
</evidence>
<keyword evidence="7 11" id="KW-1133">Transmembrane helix</keyword>
<keyword evidence="9 11" id="KW-0961">Cell wall biogenesis/degradation</keyword>
<dbReference type="SUPFAM" id="SSF53448">
    <property type="entry name" value="Nucleotide-diphospho-sugar transferases"/>
    <property type="match status" value="1"/>
</dbReference>
<keyword evidence="3 11" id="KW-1003">Cell membrane</keyword>
<feature type="transmembrane region" description="Helical" evidence="11">
    <location>
        <begin position="606"/>
        <end position="631"/>
    </location>
</feature>
<feature type="transmembrane region" description="Helical" evidence="11">
    <location>
        <begin position="748"/>
        <end position="765"/>
    </location>
</feature>
<dbReference type="AlphaFoldDB" id="A0A0D6EL41"/>
<keyword evidence="8 11" id="KW-0472">Membrane</keyword>
<dbReference type="InterPro" id="IPR004835">
    <property type="entry name" value="Chitin_synth"/>
</dbReference>
<sequence length="894" mass="100419">MRRRPSQDYGPQGFPDPNYAQQQPQYISPTTAHQYAPQPQSLHPQQHSPVMQRPPPPQQSPSYHSNPLYSDQGHDDLYGFYAADDHASIHSHTALTMEKDYYAAASSLPPPHALSPQFPGAPSYPPHSPSIRPPAPASPASYFVGGWAPGGYYEQQGYYAQARQDVMKRREKKRVELQDGHLVLDLPVARSLTQLSSFKGEDLREESGKLRYTAVTDEPDDFTRKRYRLRQSLYGRQTELFICCTIPFSSHRGLTPIWGFFFFERYNEDDALFVRTFTSVIKNIQHLQSRTKSKTWGNNAWKKVVVCVVSDGRSKIHPRTLKLLGLYGAYQDGVMKDEVEGKDVQAHVRSLFAPSTRLSIPMTFNSSKQVFEYTTNVVVDANGQVSGGISPIQVLFCLKEQNKKKLNSHRWAFNAFCPQLNPNVCVLIDVGTKPAADAIYKLWKAFDRSPHVGGACGEITVDTGRGCVNLFNPLVAAQNFEYKMSNILDKPLESVFGFISVLPGAFSAYRYKALLGRPLETYFLGEKARQLTGFCELNQMHQPGNLASLSDSNMYLAEDRILCFEIVAKKNERWVLRYVNLHATSHYYRLLTSGQSFFRKIWMSILVLYNAVQLVFSFLGLSSFYLAFFFLCNSATSDPSKDPFGGHGTDVISVANGLFIATIGITIVCALGNKPSGSSILPQQVYCTCWTIILTFQAVTDWSEPMELLKQSGFRDIVIALAATYGLYVISSILHFDPWHLMTSFIQYMLLVPAFIIVLTIYSLSNTHDISWCDFFPRRLSPPSCLVSTRSSSSPLLDRLYRGTKGQETVKDLGGAKKTKNSDGKEMLEVSVPTKAEDVDSLYVAMRKELSTPPVEQKQHRSAEQKHIDHYATIRTNTLLVSVPPRLGLPSTAY</sequence>
<dbReference type="OrthoDB" id="26569at2759"/>
<dbReference type="PANTHER" id="PTHR22914">
    <property type="entry name" value="CHITIN SYNTHASE"/>
    <property type="match status" value="1"/>
</dbReference>
<dbReference type="GO" id="GO:0005886">
    <property type="term" value="C:plasma membrane"/>
    <property type="evidence" value="ECO:0007669"/>
    <property type="project" value="UniProtKB-SubCell"/>
</dbReference>
<evidence type="ECO:0000256" key="10">
    <source>
        <dbReference type="ARBA" id="ARBA00024009"/>
    </source>
</evidence>
<dbReference type="GO" id="GO:0006031">
    <property type="term" value="P:chitin biosynthetic process"/>
    <property type="evidence" value="ECO:0007669"/>
    <property type="project" value="UniProtKB-UniRule"/>
</dbReference>
<feature type="transmembrane region" description="Helical" evidence="11">
    <location>
        <begin position="651"/>
        <end position="673"/>
    </location>
</feature>
<name>A0A0D6EL41_SPOSA</name>
<dbReference type="InterPro" id="IPR013616">
    <property type="entry name" value="Chitin_synth_N"/>
</dbReference>
<dbReference type="GO" id="GO:0030428">
    <property type="term" value="C:cell septum"/>
    <property type="evidence" value="ECO:0007669"/>
    <property type="project" value="TreeGrafter"/>
</dbReference>
<evidence type="ECO:0000256" key="6">
    <source>
        <dbReference type="ARBA" id="ARBA00022692"/>
    </source>
</evidence>
<feature type="compositionally biased region" description="Low complexity" evidence="12">
    <location>
        <begin position="37"/>
        <end position="51"/>
    </location>
</feature>
<dbReference type="Pfam" id="PF01644">
    <property type="entry name" value="Chitin_synth_1"/>
    <property type="match status" value="2"/>
</dbReference>
<dbReference type="Pfam" id="PF08407">
    <property type="entry name" value="Chitin_synth_1N"/>
    <property type="match status" value="1"/>
</dbReference>
<dbReference type="Proteomes" id="UP000243876">
    <property type="component" value="Unassembled WGS sequence"/>
</dbReference>
<keyword evidence="15" id="KW-1185">Reference proteome</keyword>
<evidence type="ECO:0000256" key="11">
    <source>
        <dbReference type="RuleBase" id="RU366040"/>
    </source>
</evidence>
<dbReference type="EC" id="2.4.1.16" evidence="2 11"/>
<evidence type="ECO:0000256" key="3">
    <source>
        <dbReference type="ARBA" id="ARBA00022475"/>
    </source>
</evidence>
<evidence type="ECO:0000313" key="15">
    <source>
        <dbReference type="Proteomes" id="UP000243876"/>
    </source>
</evidence>
<evidence type="ECO:0000313" key="14">
    <source>
        <dbReference type="EMBL" id="CEQ40468.1"/>
    </source>
</evidence>
<evidence type="ECO:0000256" key="5">
    <source>
        <dbReference type="ARBA" id="ARBA00022679"/>
    </source>
</evidence>
<evidence type="ECO:0000256" key="12">
    <source>
        <dbReference type="SAM" id="MobiDB-lite"/>
    </source>
</evidence>
<dbReference type="GO" id="GO:0071555">
    <property type="term" value="P:cell wall organization"/>
    <property type="evidence" value="ECO:0007669"/>
    <property type="project" value="UniProtKB-KW"/>
</dbReference>
<evidence type="ECO:0000256" key="4">
    <source>
        <dbReference type="ARBA" id="ARBA00022676"/>
    </source>
</evidence>
<comment type="caution">
    <text evidence="11">Lacks conserved residue(s) required for the propagation of feature annotation.</text>
</comment>
<proteinExistence type="inferred from homology"/>
<accession>A0A0D6EL41</accession>
<gene>
    <name evidence="14" type="primary">SPOSA6832_02098</name>
</gene>
<dbReference type="InterPro" id="IPR029044">
    <property type="entry name" value="Nucleotide-diphossugar_trans"/>
</dbReference>
<comment type="subcellular location">
    <subcellularLocation>
        <location evidence="1 11">Cell membrane</location>
        <topology evidence="1 11">Multi-pass membrane protein</topology>
    </subcellularLocation>
</comment>
<comment type="similarity">
    <text evidence="11">Belongs to the chitin synthase family.</text>
</comment>
<evidence type="ECO:0000256" key="2">
    <source>
        <dbReference type="ARBA" id="ARBA00012543"/>
    </source>
</evidence>
<feature type="compositionally biased region" description="Polar residues" evidence="12">
    <location>
        <begin position="19"/>
        <end position="33"/>
    </location>
</feature>
<evidence type="ECO:0000256" key="9">
    <source>
        <dbReference type="ARBA" id="ARBA00023316"/>
    </source>
</evidence>
<feature type="compositionally biased region" description="Pro residues" evidence="12">
    <location>
        <begin position="122"/>
        <end position="132"/>
    </location>
</feature>
<keyword evidence="4 11" id="KW-0328">Glycosyltransferase</keyword>
<evidence type="ECO:0000256" key="1">
    <source>
        <dbReference type="ARBA" id="ARBA00004651"/>
    </source>
</evidence>
<keyword evidence="5 11" id="KW-0808">Transferase</keyword>
<evidence type="ECO:0000256" key="8">
    <source>
        <dbReference type="ARBA" id="ARBA00023136"/>
    </source>
</evidence>
<protein>
    <recommendedName>
        <fullName evidence="2 11">Chitin synthase</fullName>
        <ecNumber evidence="2 11">2.4.1.16</ecNumber>
    </recommendedName>
</protein>
<keyword evidence="6 11" id="KW-0812">Transmembrane</keyword>
<comment type="catalytic activity">
    <reaction evidence="11">
        <text>[(1-&gt;4)-N-acetyl-beta-D-glucosaminyl](n) + UDP-N-acetyl-alpha-D-glucosamine = [(1-&gt;4)-N-acetyl-beta-D-glucosaminyl](n+1) + UDP + H(+)</text>
        <dbReference type="Rhea" id="RHEA:16637"/>
        <dbReference type="Rhea" id="RHEA-COMP:9593"/>
        <dbReference type="Rhea" id="RHEA-COMP:9595"/>
        <dbReference type="ChEBI" id="CHEBI:15378"/>
        <dbReference type="ChEBI" id="CHEBI:17029"/>
        <dbReference type="ChEBI" id="CHEBI:57705"/>
        <dbReference type="ChEBI" id="CHEBI:58223"/>
        <dbReference type="EC" id="2.4.1.16"/>
    </reaction>
</comment>
<organism evidence="14 15">
    <name type="scientific">Sporidiobolus salmonicolor</name>
    <name type="common">Yeast-like fungus</name>
    <name type="synonym">Sporobolomyces salmonicolor</name>
    <dbReference type="NCBI Taxonomy" id="5005"/>
    <lineage>
        <taxon>Eukaryota</taxon>
        <taxon>Fungi</taxon>
        <taxon>Dikarya</taxon>
        <taxon>Basidiomycota</taxon>
        <taxon>Pucciniomycotina</taxon>
        <taxon>Microbotryomycetes</taxon>
        <taxon>Sporidiobolales</taxon>
        <taxon>Sporidiobolaceae</taxon>
        <taxon>Sporobolomyces</taxon>
    </lineage>
</organism>
<dbReference type="PANTHER" id="PTHR22914:SF9">
    <property type="entry name" value="CHITIN SYNTHASE 1"/>
    <property type="match status" value="1"/>
</dbReference>
<feature type="region of interest" description="Disordered" evidence="12">
    <location>
        <begin position="113"/>
        <end position="132"/>
    </location>
</feature>
<comment type="function">
    <text evidence="10 11">Polymerizes chitin, a structural polymer of the cell wall and septum, by transferring the sugar moiety of UDP-GlcNAc to the non-reducing end of the growing chitin polymer.</text>
</comment>
<feature type="domain" description="Chitin synthase N-terminal" evidence="13">
    <location>
        <begin position="171"/>
        <end position="239"/>
    </location>
</feature>
<evidence type="ECO:0000259" key="13">
    <source>
        <dbReference type="Pfam" id="PF08407"/>
    </source>
</evidence>
<dbReference type="GO" id="GO:0004100">
    <property type="term" value="F:chitin synthase activity"/>
    <property type="evidence" value="ECO:0007669"/>
    <property type="project" value="UniProtKB-UniRule"/>
</dbReference>
<feature type="region of interest" description="Disordered" evidence="12">
    <location>
        <begin position="1"/>
        <end position="70"/>
    </location>
</feature>
<reference evidence="15" key="1">
    <citation type="submission" date="2015-02" db="EMBL/GenBank/DDBJ databases">
        <authorList>
            <person name="Gon?alves P."/>
        </authorList>
    </citation>
    <scope>NUCLEOTIDE SEQUENCE [LARGE SCALE GENOMIC DNA]</scope>
</reference>
<dbReference type="EMBL" id="CENE01000007">
    <property type="protein sequence ID" value="CEQ40468.1"/>
    <property type="molecule type" value="Genomic_DNA"/>
</dbReference>